<dbReference type="RefSeq" id="WP_115248091.1">
    <property type="nucleotide sequence ID" value="NZ_UGQC01000001.1"/>
</dbReference>
<name>A0A378QJI8_MORLA</name>
<organism evidence="1 2">
    <name type="scientific">Moraxella lacunata</name>
    <dbReference type="NCBI Taxonomy" id="477"/>
    <lineage>
        <taxon>Bacteria</taxon>
        <taxon>Pseudomonadati</taxon>
        <taxon>Pseudomonadota</taxon>
        <taxon>Gammaproteobacteria</taxon>
        <taxon>Moraxellales</taxon>
        <taxon>Moraxellaceae</taxon>
        <taxon>Moraxella</taxon>
    </lineage>
</organism>
<dbReference type="AlphaFoldDB" id="A0A378QJI8"/>
<evidence type="ECO:0000313" key="2">
    <source>
        <dbReference type="Proteomes" id="UP000254107"/>
    </source>
</evidence>
<dbReference type="EMBL" id="UGQC01000001">
    <property type="protein sequence ID" value="STZ01046.1"/>
    <property type="molecule type" value="Genomic_DNA"/>
</dbReference>
<dbReference type="GeneID" id="302270965"/>
<gene>
    <name evidence="1" type="ORF">NCTC7911_02460</name>
</gene>
<reference evidence="1 2" key="1">
    <citation type="submission" date="2018-06" db="EMBL/GenBank/DDBJ databases">
        <authorList>
            <consortium name="Pathogen Informatics"/>
            <person name="Doyle S."/>
        </authorList>
    </citation>
    <scope>NUCLEOTIDE SEQUENCE [LARGE SCALE GENOMIC DNA]</scope>
    <source>
        <strain evidence="1 2">NCTC7911</strain>
    </source>
</reference>
<dbReference type="Proteomes" id="UP000254107">
    <property type="component" value="Unassembled WGS sequence"/>
</dbReference>
<sequence>MKPQTILNSLYQHIKNTDVLLNYTHVYYYDDIMSCIHITYNTDYMLSEFIVWDTFCYLMNVIDLVKDSHVVSENKGFKGLHTVIKKFDEDRCYINKLSSYQYLKPVKITWHQNLLADIKIKSNNHHILYSQYNTEMTTWSLVYYFDKTPNYQSVISYGKVMFLMPNAPHELLKSGMIFKFINAGRVYGICEILDKQ</sequence>
<protein>
    <submittedName>
        <fullName evidence="1">Uncharacterized protein</fullName>
    </submittedName>
</protein>
<keyword evidence="2" id="KW-1185">Reference proteome</keyword>
<proteinExistence type="predicted"/>
<evidence type="ECO:0000313" key="1">
    <source>
        <dbReference type="EMBL" id="STZ01046.1"/>
    </source>
</evidence>
<accession>A0A378QJI8</accession>